<dbReference type="AlphaFoldDB" id="A0A9P6BB24"/>
<comment type="caution">
    <text evidence="3">The sequence shown here is derived from an EMBL/GenBank/DDBJ whole genome shotgun (WGS) entry which is preliminary data.</text>
</comment>
<evidence type="ECO:0000256" key="1">
    <source>
        <dbReference type="SAM" id="MobiDB-lite"/>
    </source>
</evidence>
<feature type="transmembrane region" description="Helical" evidence="2">
    <location>
        <begin position="102"/>
        <end position="123"/>
    </location>
</feature>
<evidence type="ECO:0000313" key="4">
    <source>
        <dbReference type="Proteomes" id="UP000886523"/>
    </source>
</evidence>
<feature type="compositionally biased region" description="Basic and acidic residues" evidence="1">
    <location>
        <begin position="220"/>
        <end position="231"/>
    </location>
</feature>
<feature type="transmembrane region" description="Helical" evidence="2">
    <location>
        <begin position="68"/>
        <end position="90"/>
    </location>
</feature>
<organism evidence="3 4">
    <name type="scientific">Hydnum rufescens UP504</name>
    <dbReference type="NCBI Taxonomy" id="1448309"/>
    <lineage>
        <taxon>Eukaryota</taxon>
        <taxon>Fungi</taxon>
        <taxon>Dikarya</taxon>
        <taxon>Basidiomycota</taxon>
        <taxon>Agaricomycotina</taxon>
        <taxon>Agaricomycetes</taxon>
        <taxon>Cantharellales</taxon>
        <taxon>Hydnaceae</taxon>
        <taxon>Hydnum</taxon>
    </lineage>
</organism>
<feature type="transmembrane region" description="Helical" evidence="2">
    <location>
        <begin position="170"/>
        <end position="191"/>
    </location>
</feature>
<keyword evidence="2" id="KW-0812">Transmembrane</keyword>
<feature type="region of interest" description="Disordered" evidence="1">
    <location>
        <begin position="204"/>
        <end position="231"/>
    </location>
</feature>
<evidence type="ECO:0000313" key="3">
    <source>
        <dbReference type="EMBL" id="KAF9521053.1"/>
    </source>
</evidence>
<dbReference type="OrthoDB" id="2560085at2759"/>
<proteinExistence type="predicted"/>
<feature type="compositionally biased region" description="Low complexity" evidence="1">
    <location>
        <begin position="204"/>
        <end position="215"/>
    </location>
</feature>
<feature type="transmembrane region" description="Helical" evidence="2">
    <location>
        <begin position="12"/>
        <end position="33"/>
    </location>
</feature>
<evidence type="ECO:0008006" key="5">
    <source>
        <dbReference type="Google" id="ProtNLM"/>
    </source>
</evidence>
<sequence length="231" mass="25085">MAKSLAWWLRLVVYTITAALSAVSIGFTVNALVKANRDVSRATTLTLTTAPPGTSISTSFQNLKITGAFLLAGEGLLGLTSLLGILNLLFSISNSKFTHLATISLWSFGFLWTLGSAIANFLIARKGSVTVAAFFLGFIKIPDEIVRGFENTIGYDPHYWPRIYVRIYSILPWALLIFAAIALVLAIIQLLPAKVKGVERPAAAAEANESPEASPVTEKPPLEDKRNPRQR</sequence>
<name>A0A9P6BB24_9AGAM</name>
<keyword evidence="4" id="KW-1185">Reference proteome</keyword>
<dbReference type="EMBL" id="MU128909">
    <property type="protein sequence ID" value="KAF9521053.1"/>
    <property type="molecule type" value="Genomic_DNA"/>
</dbReference>
<dbReference type="Proteomes" id="UP000886523">
    <property type="component" value="Unassembled WGS sequence"/>
</dbReference>
<protein>
    <recommendedName>
        <fullName evidence="5">Transmembrane protein</fullName>
    </recommendedName>
</protein>
<reference evidence="3" key="1">
    <citation type="journal article" date="2020" name="Nat. Commun.">
        <title>Large-scale genome sequencing of mycorrhizal fungi provides insights into the early evolution of symbiotic traits.</title>
        <authorList>
            <person name="Miyauchi S."/>
            <person name="Kiss E."/>
            <person name="Kuo A."/>
            <person name="Drula E."/>
            <person name="Kohler A."/>
            <person name="Sanchez-Garcia M."/>
            <person name="Morin E."/>
            <person name="Andreopoulos B."/>
            <person name="Barry K.W."/>
            <person name="Bonito G."/>
            <person name="Buee M."/>
            <person name="Carver A."/>
            <person name="Chen C."/>
            <person name="Cichocki N."/>
            <person name="Clum A."/>
            <person name="Culley D."/>
            <person name="Crous P.W."/>
            <person name="Fauchery L."/>
            <person name="Girlanda M."/>
            <person name="Hayes R.D."/>
            <person name="Keri Z."/>
            <person name="LaButti K."/>
            <person name="Lipzen A."/>
            <person name="Lombard V."/>
            <person name="Magnuson J."/>
            <person name="Maillard F."/>
            <person name="Murat C."/>
            <person name="Nolan M."/>
            <person name="Ohm R.A."/>
            <person name="Pangilinan J."/>
            <person name="Pereira M.F."/>
            <person name="Perotto S."/>
            <person name="Peter M."/>
            <person name="Pfister S."/>
            <person name="Riley R."/>
            <person name="Sitrit Y."/>
            <person name="Stielow J.B."/>
            <person name="Szollosi G."/>
            <person name="Zifcakova L."/>
            <person name="Stursova M."/>
            <person name="Spatafora J.W."/>
            <person name="Tedersoo L."/>
            <person name="Vaario L.M."/>
            <person name="Yamada A."/>
            <person name="Yan M."/>
            <person name="Wang P."/>
            <person name="Xu J."/>
            <person name="Bruns T."/>
            <person name="Baldrian P."/>
            <person name="Vilgalys R."/>
            <person name="Dunand C."/>
            <person name="Henrissat B."/>
            <person name="Grigoriev I.V."/>
            <person name="Hibbett D."/>
            <person name="Nagy L.G."/>
            <person name="Martin F.M."/>
        </authorList>
    </citation>
    <scope>NUCLEOTIDE SEQUENCE</scope>
    <source>
        <strain evidence="3">UP504</strain>
    </source>
</reference>
<evidence type="ECO:0000256" key="2">
    <source>
        <dbReference type="SAM" id="Phobius"/>
    </source>
</evidence>
<keyword evidence="2" id="KW-0472">Membrane</keyword>
<keyword evidence="2" id="KW-1133">Transmembrane helix</keyword>
<gene>
    <name evidence="3" type="ORF">BS47DRAFT_7540</name>
</gene>
<accession>A0A9P6BB24</accession>